<sequence length="222" mass="25718">MESDVWDHAISNYGIDIWMTTTSMRSRVAVVQSFMGRPKVHKAKDPLDNAEALFPDVVTTIFELMCRYESFWKDVKWSRPTAVYGFGMGDVEVPPSVDVDTKMLAEKFINGVTERLDQYRAILTDQNMNKLQEVAELSPECFEFPTGLWAKILFDFAFAYKNSTIPREELIPALNPLFYGKIMSFVLETQAMNTQQVEEFIEDQCLQFEKAKPYLVERWFTS</sequence>
<proteinExistence type="predicted"/>
<dbReference type="AlphaFoldDB" id="A0A9D6V1N3"/>
<accession>A0A9D6V1N3</accession>
<dbReference type="SUPFAM" id="SSF53448">
    <property type="entry name" value="Nucleotide-diphospho-sugar transferases"/>
    <property type="match status" value="1"/>
</dbReference>
<evidence type="ECO:0000313" key="1">
    <source>
        <dbReference type="EMBL" id="MBI5250223.1"/>
    </source>
</evidence>
<comment type="caution">
    <text evidence="1">The sequence shown here is derived from an EMBL/GenBank/DDBJ whole genome shotgun (WGS) entry which is preliminary data.</text>
</comment>
<protein>
    <submittedName>
        <fullName evidence="1">Uncharacterized protein</fullName>
    </submittedName>
</protein>
<dbReference type="Proteomes" id="UP000807825">
    <property type="component" value="Unassembled WGS sequence"/>
</dbReference>
<dbReference type="InterPro" id="IPR029044">
    <property type="entry name" value="Nucleotide-diphossugar_trans"/>
</dbReference>
<evidence type="ECO:0000313" key="2">
    <source>
        <dbReference type="Proteomes" id="UP000807825"/>
    </source>
</evidence>
<reference evidence="1" key="1">
    <citation type="submission" date="2020-07" db="EMBL/GenBank/DDBJ databases">
        <title>Huge and variable diversity of episymbiotic CPR bacteria and DPANN archaea in groundwater ecosystems.</title>
        <authorList>
            <person name="He C.Y."/>
            <person name="Keren R."/>
            <person name="Whittaker M."/>
            <person name="Farag I.F."/>
            <person name="Doudna J."/>
            <person name="Cate J.H.D."/>
            <person name="Banfield J.F."/>
        </authorList>
    </citation>
    <scope>NUCLEOTIDE SEQUENCE</scope>
    <source>
        <strain evidence="1">NC_groundwater_1664_Pr3_B-0.1um_52_9</strain>
    </source>
</reference>
<dbReference type="EMBL" id="JACRDE010000319">
    <property type="protein sequence ID" value="MBI5250223.1"/>
    <property type="molecule type" value="Genomic_DNA"/>
</dbReference>
<gene>
    <name evidence="1" type="ORF">HY912_12075</name>
</gene>
<name>A0A9D6V1N3_9BACT</name>
<organism evidence="1 2">
    <name type="scientific">Desulfomonile tiedjei</name>
    <dbReference type="NCBI Taxonomy" id="2358"/>
    <lineage>
        <taxon>Bacteria</taxon>
        <taxon>Pseudomonadati</taxon>
        <taxon>Thermodesulfobacteriota</taxon>
        <taxon>Desulfomonilia</taxon>
        <taxon>Desulfomonilales</taxon>
        <taxon>Desulfomonilaceae</taxon>
        <taxon>Desulfomonile</taxon>
    </lineage>
</organism>